<feature type="compositionally biased region" description="Polar residues" evidence="1">
    <location>
        <begin position="156"/>
        <end position="165"/>
    </location>
</feature>
<accession>A0A8H5D5D0</accession>
<keyword evidence="3" id="KW-1185">Reference proteome</keyword>
<reference evidence="2 3" key="1">
    <citation type="journal article" date="2020" name="ISME J.">
        <title>Uncovering the hidden diversity of litter-decomposition mechanisms in mushroom-forming fungi.</title>
        <authorList>
            <person name="Floudas D."/>
            <person name="Bentzer J."/>
            <person name="Ahren D."/>
            <person name="Johansson T."/>
            <person name="Persson P."/>
            <person name="Tunlid A."/>
        </authorList>
    </citation>
    <scope>NUCLEOTIDE SEQUENCE [LARGE SCALE GENOMIC DNA]</scope>
    <source>
        <strain evidence="2 3">CBS 146.42</strain>
    </source>
</reference>
<comment type="caution">
    <text evidence="2">The sequence shown here is derived from an EMBL/GenBank/DDBJ whole genome shotgun (WGS) entry which is preliminary data.</text>
</comment>
<evidence type="ECO:0000313" key="2">
    <source>
        <dbReference type="EMBL" id="KAF5352552.1"/>
    </source>
</evidence>
<evidence type="ECO:0000313" key="3">
    <source>
        <dbReference type="Proteomes" id="UP000559027"/>
    </source>
</evidence>
<feature type="region of interest" description="Disordered" evidence="1">
    <location>
        <begin position="141"/>
        <end position="173"/>
    </location>
</feature>
<proteinExistence type="predicted"/>
<organism evidence="2 3">
    <name type="scientific">Leucocoprinus leucothites</name>
    <dbReference type="NCBI Taxonomy" id="201217"/>
    <lineage>
        <taxon>Eukaryota</taxon>
        <taxon>Fungi</taxon>
        <taxon>Dikarya</taxon>
        <taxon>Basidiomycota</taxon>
        <taxon>Agaricomycotina</taxon>
        <taxon>Agaricomycetes</taxon>
        <taxon>Agaricomycetidae</taxon>
        <taxon>Agaricales</taxon>
        <taxon>Agaricineae</taxon>
        <taxon>Agaricaceae</taxon>
        <taxon>Leucocoprinus</taxon>
    </lineage>
</organism>
<dbReference type="OrthoDB" id="3257074at2759"/>
<dbReference type="AlphaFoldDB" id="A0A8H5D5D0"/>
<gene>
    <name evidence="2" type="ORF">D9756_006095</name>
</gene>
<dbReference type="Proteomes" id="UP000559027">
    <property type="component" value="Unassembled WGS sequence"/>
</dbReference>
<name>A0A8H5D5D0_9AGAR</name>
<protein>
    <submittedName>
        <fullName evidence="2">Uncharacterized protein</fullName>
    </submittedName>
</protein>
<sequence>MLLYWDKQSPNFGGYLVSFNFARGWSVYSTTSGLHSTPNTQRTLVSIRRHSIRVAANKPLSVLNRRAYPNRSFAAADFLGSATRTPHTPNLQKLDKPQIMSSKYSIPSSPTFGFFPNSPTSPNAFSGFSIPRSPRDSHAMYAAFTSAAAGHPPSAPQSSQGSKGTFKNLLRRK</sequence>
<evidence type="ECO:0000256" key="1">
    <source>
        <dbReference type="SAM" id="MobiDB-lite"/>
    </source>
</evidence>
<dbReference type="EMBL" id="JAACJO010000011">
    <property type="protein sequence ID" value="KAF5352552.1"/>
    <property type="molecule type" value="Genomic_DNA"/>
</dbReference>